<gene>
    <name evidence="2" type="ORF">UY92_C0013G0067</name>
</gene>
<protein>
    <recommendedName>
        <fullName evidence="4">Glycosyltransferase RgtA/B/C/D-like domain-containing protein</fullName>
    </recommendedName>
</protein>
<feature type="transmembrane region" description="Helical" evidence="1">
    <location>
        <begin position="394"/>
        <end position="412"/>
    </location>
</feature>
<accession>A0A0G1YEF3</accession>
<evidence type="ECO:0000313" key="3">
    <source>
        <dbReference type="Proteomes" id="UP000033870"/>
    </source>
</evidence>
<feature type="transmembrane region" description="Helical" evidence="1">
    <location>
        <begin position="101"/>
        <end position="124"/>
    </location>
</feature>
<evidence type="ECO:0000313" key="2">
    <source>
        <dbReference type="EMBL" id="KKW41868.1"/>
    </source>
</evidence>
<evidence type="ECO:0000256" key="1">
    <source>
        <dbReference type="SAM" id="Phobius"/>
    </source>
</evidence>
<dbReference type="EMBL" id="LCRX01000013">
    <property type="protein sequence ID" value="KKW41868.1"/>
    <property type="molecule type" value="Genomic_DNA"/>
</dbReference>
<keyword evidence="1" id="KW-0812">Transmembrane</keyword>
<comment type="caution">
    <text evidence="2">The sequence shown here is derived from an EMBL/GenBank/DDBJ whole genome shotgun (WGS) entry which is preliminary data.</text>
</comment>
<organism evidence="2 3">
    <name type="scientific">Candidatus Magasanikbacteria bacterium GW2011_GWA2_56_11</name>
    <dbReference type="NCBI Taxonomy" id="1619044"/>
    <lineage>
        <taxon>Bacteria</taxon>
        <taxon>Candidatus Magasanikiibacteriota</taxon>
    </lineage>
</organism>
<keyword evidence="1" id="KW-1133">Transmembrane helix</keyword>
<keyword evidence="1" id="KW-0472">Membrane</keyword>
<dbReference type="Proteomes" id="UP000033870">
    <property type="component" value="Unassembled WGS sequence"/>
</dbReference>
<feature type="transmembrane region" description="Helical" evidence="1">
    <location>
        <begin position="330"/>
        <end position="350"/>
    </location>
</feature>
<dbReference type="AlphaFoldDB" id="A0A0G1YEF3"/>
<feature type="transmembrane region" description="Helical" evidence="1">
    <location>
        <begin position="362"/>
        <end position="382"/>
    </location>
</feature>
<feature type="transmembrane region" description="Helical" evidence="1">
    <location>
        <begin position="299"/>
        <end position="318"/>
    </location>
</feature>
<sequence>MKARIFWAVFCGLNLLVGTIYALPHGIRFFELKAAGERYIPLTGESHFDTMNVQGARYREILDGRLISGEVDTVEHADAPSIWPLLSAAVFAPFLWGTKSVLATLVITDFVFPMFIFSAFFLLLNRLTRAPLAALLAAYIFMLFPELAVLFPPGSVSELKTLVLQFLPFLPETPVVHLLYLRREAFIPGAPFFILTLYGLHRVLTTREKKWTILAGVFFGSLFYFYLYYWIFIGITLGTLIVVSALRRDGRTSALLSVGLVALAVSVPFWVSHQRLANLPQYGELAGRAGIEIGRAVRLHLWPTYLLYAGMAALALWLGDKLKRQSESILVAAVLAAEIISYNIQVITGFNIQSDHWSGRVFVSAQSFVVAALAWYAVRYALERYPAWAVRARMAGLAVLVAGASSLSLHVVRHHFRVESASAAIYTVPSELMAAYDWLNLNTPVDSVVLSPALETNIDLAVYTHNKLFLARAQNTIAGEEEILDRMHAAYALGAVSPEYLNALLGTERGIMYFFSVSYESRALDRYLRPDRYPGLALPAAVRSRVIQDYSQYALPAVMPYRVEYIFIGPREKEMGFSRPRLAGYPKIYDEGGVEIYFFSD</sequence>
<dbReference type="PATRIC" id="fig|1619044.3.peg.999"/>
<feature type="transmembrane region" description="Helical" evidence="1">
    <location>
        <begin position="131"/>
        <end position="151"/>
    </location>
</feature>
<evidence type="ECO:0008006" key="4">
    <source>
        <dbReference type="Google" id="ProtNLM"/>
    </source>
</evidence>
<name>A0A0G1YEF3_9BACT</name>
<dbReference type="STRING" id="1619044.UY92_C0013G0067"/>
<proteinExistence type="predicted"/>
<feature type="transmembrane region" description="Helical" evidence="1">
    <location>
        <begin position="186"/>
        <end position="204"/>
    </location>
</feature>
<reference evidence="2 3" key="1">
    <citation type="journal article" date="2015" name="Nature">
        <title>rRNA introns, odd ribosomes, and small enigmatic genomes across a large radiation of phyla.</title>
        <authorList>
            <person name="Brown C.T."/>
            <person name="Hug L.A."/>
            <person name="Thomas B.C."/>
            <person name="Sharon I."/>
            <person name="Castelle C.J."/>
            <person name="Singh A."/>
            <person name="Wilkins M.J."/>
            <person name="Williams K.H."/>
            <person name="Banfield J.F."/>
        </authorList>
    </citation>
    <scope>NUCLEOTIDE SEQUENCE [LARGE SCALE GENOMIC DNA]</scope>
</reference>
<feature type="transmembrane region" description="Helical" evidence="1">
    <location>
        <begin position="253"/>
        <end position="271"/>
    </location>
</feature>